<gene>
    <name evidence="1" type="ORF">GCM10023205_24270</name>
</gene>
<keyword evidence="2" id="KW-1185">Reference proteome</keyword>
<evidence type="ECO:0000313" key="2">
    <source>
        <dbReference type="Proteomes" id="UP001500466"/>
    </source>
</evidence>
<sequence>MSESPSIAQLLDRFLSDQEDRLSLQQYRACNTVVDMLANYLNRYAFAVLNPVDRKEWDAAYESGDSDAYCNLFGVRKLVLGIKPFHEQHLRGRLHAPEMVQEHALSVTSDLADWLASQGHSGRP</sequence>
<dbReference type="Proteomes" id="UP001500466">
    <property type="component" value="Unassembled WGS sequence"/>
</dbReference>
<reference evidence="2" key="1">
    <citation type="journal article" date="2019" name="Int. J. Syst. Evol. Microbiol.">
        <title>The Global Catalogue of Microorganisms (GCM) 10K type strain sequencing project: providing services to taxonomists for standard genome sequencing and annotation.</title>
        <authorList>
            <consortium name="The Broad Institute Genomics Platform"/>
            <consortium name="The Broad Institute Genome Sequencing Center for Infectious Disease"/>
            <person name="Wu L."/>
            <person name="Ma J."/>
        </authorList>
    </citation>
    <scope>NUCLEOTIDE SEQUENCE [LARGE SCALE GENOMIC DNA]</scope>
    <source>
        <strain evidence="2">JCM 17986</strain>
    </source>
</reference>
<dbReference type="EMBL" id="BAABHS010000007">
    <property type="protein sequence ID" value="GAA4960209.1"/>
    <property type="molecule type" value="Genomic_DNA"/>
</dbReference>
<proteinExistence type="predicted"/>
<name>A0ABP9H2K5_9ACTN</name>
<comment type="caution">
    <text evidence="1">The sequence shown here is derived from an EMBL/GenBank/DDBJ whole genome shotgun (WGS) entry which is preliminary data.</text>
</comment>
<organism evidence="1 2">
    <name type="scientific">Yinghuangia aomiensis</name>
    <dbReference type="NCBI Taxonomy" id="676205"/>
    <lineage>
        <taxon>Bacteria</taxon>
        <taxon>Bacillati</taxon>
        <taxon>Actinomycetota</taxon>
        <taxon>Actinomycetes</taxon>
        <taxon>Kitasatosporales</taxon>
        <taxon>Streptomycetaceae</taxon>
        <taxon>Yinghuangia</taxon>
    </lineage>
</organism>
<accession>A0ABP9H2K5</accession>
<evidence type="ECO:0000313" key="1">
    <source>
        <dbReference type="EMBL" id="GAA4960209.1"/>
    </source>
</evidence>
<dbReference type="RefSeq" id="WP_345675403.1">
    <property type="nucleotide sequence ID" value="NZ_BAABHS010000007.1"/>
</dbReference>
<protein>
    <submittedName>
        <fullName evidence="1">Uncharacterized protein</fullName>
    </submittedName>
</protein>